<dbReference type="GO" id="GO:0003887">
    <property type="term" value="F:DNA-directed DNA polymerase activity"/>
    <property type="evidence" value="ECO:0007669"/>
    <property type="project" value="InterPro"/>
</dbReference>
<dbReference type="GO" id="GO:0008408">
    <property type="term" value="F:3'-5' exonuclease activity"/>
    <property type="evidence" value="ECO:0007669"/>
    <property type="project" value="InterPro"/>
</dbReference>
<organism evidence="2 3">
    <name type="scientific">Mesorhizobium australicum</name>
    <dbReference type="NCBI Taxonomy" id="536018"/>
    <lineage>
        <taxon>Bacteria</taxon>
        <taxon>Pseudomonadati</taxon>
        <taxon>Pseudomonadota</taxon>
        <taxon>Alphaproteobacteria</taxon>
        <taxon>Hyphomicrobiales</taxon>
        <taxon>Phyllobacteriaceae</taxon>
        <taxon>Mesorhizobium</taxon>
    </lineage>
</organism>
<feature type="region of interest" description="Disordered" evidence="1">
    <location>
        <begin position="1"/>
        <end position="22"/>
    </location>
</feature>
<evidence type="ECO:0000313" key="3">
    <source>
        <dbReference type="Proteomes" id="UP000193083"/>
    </source>
</evidence>
<dbReference type="InterPro" id="IPR050238">
    <property type="entry name" value="DNA_Rep/Repair_Clamp_Loader"/>
</dbReference>
<proteinExistence type="predicted"/>
<dbReference type="AlphaFoldDB" id="A0A1X7PAV2"/>
<dbReference type="Gene3D" id="3.40.50.300">
    <property type="entry name" value="P-loop containing nucleotide triphosphate hydrolases"/>
    <property type="match status" value="1"/>
</dbReference>
<dbReference type="Pfam" id="PF13177">
    <property type="entry name" value="DNA_pol3_delta2"/>
    <property type="match status" value="1"/>
</dbReference>
<dbReference type="OrthoDB" id="9811073at2"/>
<dbReference type="NCBIfam" id="NF005677">
    <property type="entry name" value="PRK07471.1"/>
    <property type="match status" value="1"/>
</dbReference>
<protein>
    <submittedName>
        <fullName evidence="2">DNA polymerase III, delta prime subunit</fullName>
    </submittedName>
</protein>
<dbReference type="InterPro" id="IPR004622">
    <property type="entry name" value="DNA_pol_HolB"/>
</dbReference>
<dbReference type="PANTHER" id="PTHR11669:SF8">
    <property type="entry name" value="DNA POLYMERASE III SUBUNIT DELTA"/>
    <property type="match status" value="1"/>
</dbReference>
<dbReference type="RefSeq" id="WP_085465462.1">
    <property type="nucleotide sequence ID" value="NZ_FXBL01000004.1"/>
</dbReference>
<sequence>MSERLAPEQADSLPDVPEPAENPYLFGHAEHAAHVASAYRTGKLHHALLLTGPKGIGKATFAFHIAHHLLSHPRGEDAPETFGRPDPSSALSRQVASGAHPAVLHLTRPYDERAKKFKSAITVDEVRRVGRFLSLRAHDDSYRVVIVDPADEMNRNAANALLKSLEEPPARAIFLLVSHSPGGLLPTIRSRCQVLRLAPLSEAEIGSVLNSFGTGLPDAPEARRALLDRAGGSARQAILLAEHGGFDITEAADQFVGKARRDPLDAYKLADVVTGRDQTVTFEILNDHLLEKVARAAADAAAQGEGRRAARLAELWDEANATIRETDTYNLDKRQHVVGLLNRIGEALSR</sequence>
<dbReference type="GO" id="GO:0009360">
    <property type="term" value="C:DNA polymerase III complex"/>
    <property type="evidence" value="ECO:0007669"/>
    <property type="project" value="TreeGrafter"/>
</dbReference>
<feature type="region of interest" description="Disordered" evidence="1">
    <location>
        <begin position="74"/>
        <end position="95"/>
    </location>
</feature>
<keyword evidence="3" id="KW-1185">Reference proteome</keyword>
<evidence type="ECO:0000256" key="1">
    <source>
        <dbReference type="SAM" id="MobiDB-lite"/>
    </source>
</evidence>
<dbReference type="GO" id="GO:0006261">
    <property type="term" value="P:DNA-templated DNA replication"/>
    <property type="evidence" value="ECO:0007669"/>
    <property type="project" value="TreeGrafter"/>
</dbReference>
<dbReference type="NCBIfam" id="NF006586">
    <property type="entry name" value="PRK09112.1"/>
    <property type="match status" value="1"/>
</dbReference>
<evidence type="ECO:0000313" key="2">
    <source>
        <dbReference type="EMBL" id="SMH48077.1"/>
    </source>
</evidence>
<dbReference type="PANTHER" id="PTHR11669">
    <property type="entry name" value="REPLICATION FACTOR C / DNA POLYMERASE III GAMMA-TAU SUBUNIT"/>
    <property type="match status" value="1"/>
</dbReference>
<dbReference type="NCBIfam" id="TIGR00678">
    <property type="entry name" value="holB"/>
    <property type="match status" value="1"/>
</dbReference>
<dbReference type="Proteomes" id="UP000193083">
    <property type="component" value="Unassembled WGS sequence"/>
</dbReference>
<dbReference type="InterPro" id="IPR027417">
    <property type="entry name" value="P-loop_NTPase"/>
</dbReference>
<dbReference type="SUPFAM" id="SSF52540">
    <property type="entry name" value="P-loop containing nucleoside triphosphate hydrolases"/>
    <property type="match status" value="1"/>
</dbReference>
<reference evidence="2 3" key="1">
    <citation type="submission" date="2017-04" db="EMBL/GenBank/DDBJ databases">
        <authorList>
            <person name="Afonso C.L."/>
            <person name="Miller P.J."/>
            <person name="Scott M.A."/>
            <person name="Spackman E."/>
            <person name="Goraichik I."/>
            <person name="Dimitrov K.M."/>
            <person name="Suarez D.L."/>
            <person name="Swayne D.E."/>
        </authorList>
    </citation>
    <scope>NUCLEOTIDE SEQUENCE [LARGE SCALE GENOMIC DNA]</scope>
    <source>
        <strain evidence="2 3">B5P</strain>
    </source>
</reference>
<gene>
    <name evidence="2" type="ORF">SAMN02982922_3671</name>
</gene>
<dbReference type="EMBL" id="FXBL01000004">
    <property type="protein sequence ID" value="SMH48077.1"/>
    <property type="molecule type" value="Genomic_DNA"/>
</dbReference>
<name>A0A1X7PAV2_9HYPH</name>
<accession>A0A1X7PAV2</accession>